<feature type="transmembrane region" description="Helical" evidence="1">
    <location>
        <begin position="145"/>
        <end position="166"/>
    </location>
</feature>
<dbReference type="EMBL" id="BK032828">
    <property type="protein sequence ID" value="DAF62754.1"/>
    <property type="molecule type" value="Genomic_DNA"/>
</dbReference>
<accession>A0A8S5TIY9</accession>
<name>A0A8S5TIY9_9CAUD</name>
<sequence length="176" mass="18987">MAAAANAWKRFWSVTPACAAILHNCLLVSPSACQSNKTTTSRLLLKPSICGIKPIMTPTPTSDKHTALVNTAVIVIGSYHLPISIAFGALVGSSLFILSRRGHGPVYKAWLFALSYFSGVFGGEDAAAILNWMLPDRGLLQINEFTGAVLASAFSVALIQYAYSIIDRRTREEEDL</sequence>
<evidence type="ECO:0000313" key="2">
    <source>
        <dbReference type="EMBL" id="DAF62754.1"/>
    </source>
</evidence>
<feature type="transmembrane region" description="Helical" evidence="1">
    <location>
        <begin position="79"/>
        <end position="98"/>
    </location>
</feature>
<organism evidence="2">
    <name type="scientific">Myoviridae sp. ctiv53</name>
    <dbReference type="NCBI Taxonomy" id="2827703"/>
    <lineage>
        <taxon>Viruses</taxon>
        <taxon>Duplodnaviria</taxon>
        <taxon>Heunggongvirae</taxon>
        <taxon>Uroviricota</taxon>
        <taxon>Caudoviricetes</taxon>
    </lineage>
</organism>
<evidence type="ECO:0000256" key="1">
    <source>
        <dbReference type="SAM" id="Phobius"/>
    </source>
</evidence>
<keyword evidence="1" id="KW-1133">Transmembrane helix</keyword>
<protein>
    <submittedName>
        <fullName evidence="2">Holin</fullName>
    </submittedName>
</protein>
<feature type="transmembrane region" description="Helical" evidence="1">
    <location>
        <begin position="110"/>
        <end position="133"/>
    </location>
</feature>
<reference evidence="2" key="1">
    <citation type="journal article" date="2021" name="Proc. Natl. Acad. Sci. U.S.A.">
        <title>A Catalog of Tens of Thousands of Viruses from Human Metagenomes Reveals Hidden Associations with Chronic Diseases.</title>
        <authorList>
            <person name="Tisza M.J."/>
            <person name="Buck C.B."/>
        </authorList>
    </citation>
    <scope>NUCLEOTIDE SEQUENCE</scope>
    <source>
        <strain evidence="2">Ctiv53</strain>
    </source>
</reference>
<keyword evidence="1" id="KW-0812">Transmembrane</keyword>
<dbReference type="Pfam" id="PF16931">
    <property type="entry name" value="Phage_holin_8"/>
    <property type="match status" value="1"/>
</dbReference>
<dbReference type="InterPro" id="IPR032637">
    <property type="entry name" value="Phage_holin-like"/>
</dbReference>
<keyword evidence="1" id="KW-0472">Membrane</keyword>
<proteinExistence type="predicted"/>